<dbReference type="GO" id="GO:0045148">
    <property type="term" value="F:tripeptide aminopeptidase activity"/>
    <property type="evidence" value="ECO:0007669"/>
    <property type="project" value="UniProtKB-UniRule"/>
</dbReference>
<proteinExistence type="inferred from homology"/>
<dbReference type="InterPro" id="IPR011650">
    <property type="entry name" value="Peptidase_M20_dimer"/>
</dbReference>
<dbReference type="NCBIfam" id="TIGR01882">
    <property type="entry name" value="peptidase-T"/>
    <property type="match status" value="1"/>
</dbReference>
<evidence type="ECO:0000313" key="13">
    <source>
        <dbReference type="EMBL" id="HIR54051.1"/>
    </source>
</evidence>
<dbReference type="NCBIfam" id="NF009920">
    <property type="entry name" value="PRK13381.1"/>
    <property type="match status" value="1"/>
</dbReference>
<dbReference type="PROSITE" id="PS00758">
    <property type="entry name" value="ARGE_DAPE_CPG2_1"/>
    <property type="match status" value="1"/>
</dbReference>
<dbReference type="CDD" id="cd03892">
    <property type="entry name" value="M20_peptT"/>
    <property type="match status" value="1"/>
</dbReference>
<dbReference type="InterPro" id="IPR001261">
    <property type="entry name" value="ArgE/DapE_CS"/>
</dbReference>
<feature type="active site" evidence="10">
    <location>
        <position position="80"/>
    </location>
</feature>
<name>A0A9D1IY02_9FIRM</name>
<dbReference type="InterPro" id="IPR036264">
    <property type="entry name" value="Bact_exopeptidase_dim_dom"/>
</dbReference>
<feature type="domain" description="Peptidase M20 dimerisation" evidence="12">
    <location>
        <begin position="205"/>
        <end position="302"/>
    </location>
</feature>
<dbReference type="EMBL" id="DVHH01000008">
    <property type="protein sequence ID" value="HIR54051.1"/>
    <property type="molecule type" value="Genomic_DNA"/>
</dbReference>
<feature type="active site" description="Proton acceptor" evidence="10">
    <location>
        <position position="172"/>
    </location>
</feature>
<dbReference type="PANTHER" id="PTHR42994:SF1">
    <property type="entry name" value="PEPTIDASE T"/>
    <property type="match status" value="1"/>
</dbReference>
<evidence type="ECO:0000256" key="8">
    <source>
        <dbReference type="ARBA" id="ARBA00023049"/>
    </source>
</evidence>
<dbReference type="Proteomes" id="UP000824238">
    <property type="component" value="Unassembled WGS sequence"/>
</dbReference>
<gene>
    <name evidence="13" type="primary">pepT</name>
    <name evidence="13" type="ORF">IAD36_00385</name>
</gene>
<keyword evidence="8" id="KW-0482">Metalloprotease</keyword>
<dbReference type="Gene3D" id="3.30.70.360">
    <property type="match status" value="1"/>
</dbReference>
<keyword evidence="7 11" id="KW-0862">Zinc</keyword>
<feature type="binding site" evidence="11">
    <location>
        <position position="78"/>
    </location>
    <ligand>
        <name>Zn(2+)</name>
        <dbReference type="ChEBI" id="CHEBI:29105"/>
        <label>1</label>
    </ligand>
</feature>
<dbReference type="PROSITE" id="PS00759">
    <property type="entry name" value="ARGE_DAPE_CPG2_2"/>
    <property type="match status" value="1"/>
</dbReference>
<dbReference type="EC" id="3.4.11.4" evidence="9"/>
<dbReference type="PIRSF" id="PIRSF037215">
    <property type="entry name" value="Peptidase_M20B"/>
    <property type="match status" value="1"/>
</dbReference>
<evidence type="ECO:0000256" key="4">
    <source>
        <dbReference type="ARBA" id="ARBA00022670"/>
    </source>
</evidence>
<evidence type="ECO:0000256" key="11">
    <source>
        <dbReference type="PIRSR" id="PIRSR037215-2"/>
    </source>
</evidence>
<organism evidence="13 14">
    <name type="scientific">Candidatus Scatomorpha intestinigallinarum</name>
    <dbReference type="NCBI Taxonomy" id="2840923"/>
    <lineage>
        <taxon>Bacteria</taxon>
        <taxon>Bacillati</taxon>
        <taxon>Bacillota</taxon>
        <taxon>Clostridia</taxon>
        <taxon>Eubacteriales</taxon>
        <taxon>Candidatus Scatomorpha</taxon>
    </lineage>
</organism>
<dbReference type="GO" id="GO:0006518">
    <property type="term" value="P:peptide metabolic process"/>
    <property type="evidence" value="ECO:0007669"/>
    <property type="project" value="InterPro"/>
</dbReference>
<dbReference type="SUPFAM" id="SSF55031">
    <property type="entry name" value="Bacterial exopeptidase dimerisation domain"/>
    <property type="match status" value="1"/>
</dbReference>
<feature type="binding site" evidence="11">
    <location>
        <position position="139"/>
    </location>
    <ligand>
        <name>Zn(2+)</name>
        <dbReference type="ChEBI" id="CHEBI:29105"/>
        <label>1</label>
    </ligand>
</feature>
<reference evidence="13" key="1">
    <citation type="submission" date="2020-10" db="EMBL/GenBank/DDBJ databases">
        <authorList>
            <person name="Gilroy R."/>
        </authorList>
    </citation>
    <scope>NUCLEOTIDE SEQUENCE</scope>
    <source>
        <strain evidence="13">ChiGjej3B3-7149</strain>
    </source>
</reference>
<dbReference type="PANTHER" id="PTHR42994">
    <property type="entry name" value="PEPTIDASE T"/>
    <property type="match status" value="1"/>
</dbReference>
<protein>
    <recommendedName>
        <fullName evidence="9">Peptidase T</fullName>
        <ecNumber evidence="9">3.4.11.4</ecNumber>
    </recommendedName>
</protein>
<evidence type="ECO:0000256" key="9">
    <source>
        <dbReference type="NCBIfam" id="TIGR01882"/>
    </source>
</evidence>
<feature type="binding site" evidence="11">
    <location>
        <position position="139"/>
    </location>
    <ligand>
        <name>Zn(2+)</name>
        <dbReference type="ChEBI" id="CHEBI:29105"/>
        <label>2</label>
    </ligand>
</feature>
<dbReference type="InterPro" id="IPR002933">
    <property type="entry name" value="Peptidase_M20"/>
</dbReference>
<dbReference type="Gene3D" id="3.40.630.10">
    <property type="entry name" value="Zn peptidases"/>
    <property type="match status" value="1"/>
</dbReference>
<reference evidence="13" key="2">
    <citation type="journal article" date="2021" name="PeerJ">
        <title>Extensive microbial diversity within the chicken gut microbiome revealed by metagenomics and culture.</title>
        <authorList>
            <person name="Gilroy R."/>
            <person name="Ravi A."/>
            <person name="Getino M."/>
            <person name="Pursley I."/>
            <person name="Horton D.L."/>
            <person name="Alikhan N.F."/>
            <person name="Baker D."/>
            <person name="Gharbi K."/>
            <person name="Hall N."/>
            <person name="Watson M."/>
            <person name="Adriaenssens E.M."/>
            <person name="Foster-Nyarko E."/>
            <person name="Jarju S."/>
            <person name="Secka A."/>
            <person name="Antonio M."/>
            <person name="Oren A."/>
            <person name="Chaudhuri R.R."/>
            <person name="La Ragione R."/>
            <person name="Hildebrand F."/>
            <person name="Pallen M.J."/>
        </authorList>
    </citation>
    <scope>NUCLEOTIDE SEQUENCE</scope>
    <source>
        <strain evidence="13">ChiGjej3B3-7149</strain>
    </source>
</reference>
<keyword evidence="4" id="KW-0645">Protease</keyword>
<evidence type="ECO:0000256" key="5">
    <source>
        <dbReference type="ARBA" id="ARBA00022723"/>
    </source>
</evidence>
<feature type="binding site" evidence="11">
    <location>
        <position position="195"/>
    </location>
    <ligand>
        <name>Zn(2+)</name>
        <dbReference type="ChEBI" id="CHEBI:29105"/>
        <label>1</label>
    </ligand>
</feature>
<evidence type="ECO:0000256" key="2">
    <source>
        <dbReference type="ARBA" id="ARBA00009692"/>
    </source>
</evidence>
<keyword evidence="5 11" id="KW-0479">Metal-binding</keyword>
<dbReference type="Pfam" id="PF07687">
    <property type="entry name" value="M20_dimer"/>
    <property type="match status" value="1"/>
</dbReference>
<comment type="catalytic activity">
    <reaction evidence="1">
        <text>Release of the N-terminal residue from a tripeptide.</text>
        <dbReference type="EC" id="3.4.11.4"/>
    </reaction>
</comment>
<feature type="binding site" evidence="11">
    <location>
        <position position="378"/>
    </location>
    <ligand>
        <name>Zn(2+)</name>
        <dbReference type="ChEBI" id="CHEBI:29105"/>
        <label>2</label>
    </ligand>
</feature>
<feature type="binding site" evidence="11">
    <location>
        <position position="173"/>
    </location>
    <ligand>
        <name>Zn(2+)</name>
        <dbReference type="ChEBI" id="CHEBI:29105"/>
        <label>2</label>
    </ligand>
</feature>
<dbReference type="GO" id="GO:0006508">
    <property type="term" value="P:proteolysis"/>
    <property type="evidence" value="ECO:0007669"/>
    <property type="project" value="UniProtKB-UniRule"/>
</dbReference>
<evidence type="ECO:0000313" key="14">
    <source>
        <dbReference type="Proteomes" id="UP000824238"/>
    </source>
</evidence>
<dbReference type="GO" id="GO:0008237">
    <property type="term" value="F:metallopeptidase activity"/>
    <property type="evidence" value="ECO:0007669"/>
    <property type="project" value="UniProtKB-KW"/>
</dbReference>
<dbReference type="AlphaFoldDB" id="A0A9D1IY02"/>
<sequence length="404" mass="43777">MRAYERLIKYAKVSTASEEGIGVSPSTPRQFDLARLLVEELLELGVADAEVTDTCYVYGHLPATPGHEGAPCLGFIAHMDTSPDFSGENVKPRLIENYDGGDLELGAGRMLSVKSFPHLPSLKGRTLITASGDTLLGADDKAGIAEIMTLVEELQKGDIPHGRIAVCFTPDEEVGCGTAHFDIPKLGADFAYTLDGGPEGEVVFENFNAGAAVVHITGVNVHPGSAKDVMVNAAQVATEYNAALPSCETPRYTEGYEGFFHLTAIAGTAERAELRYILRDHDAAKIRLRREMMEHIAKTLNERYGAGTVSVSFREQYRNMAEKIRPDYIHLVDNAVRATEAAGVTPLRVPIRGGTDGAQLSWEGLPCPNLGTGGYAFHGPYEHITVEGMDKCVEIIRRIVEIYA</sequence>
<dbReference type="SUPFAM" id="SSF53187">
    <property type="entry name" value="Zn-dependent exopeptidases"/>
    <property type="match status" value="1"/>
</dbReference>
<evidence type="ECO:0000256" key="1">
    <source>
        <dbReference type="ARBA" id="ARBA00000870"/>
    </source>
</evidence>
<dbReference type="NCBIfam" id="NF003976">
    <property type="entry name" value="PRK05469.1"/>
    <property type="match status" value="1"/>
</dbReference>
<dbReference type="InterPro" id="IPR010161">
    <property type="entry name" value="Peptidase_M20B"/>
</dbReference>
<keyword evidence="6 13" id="KW-0378">Hydrolase</keyword>
<accession>A0A9D1IY02</accession>
<evidence type="ECO:0000259" key="12">
    <source>
        <dbReference type="Pfam" id="PF07687"/>
    </source>
</evidence>
<comment type="similarity">
    <text evidence="2">Belongs to the peptidase M20B family.</text>
</comment>
<comment type="cofactor">
    <cofactor evidence="11">
        <name>Zn(2+)</name>
        <dbReference type="ChEBI" id="CHEBI:29105"/>
    </cofactor>
    <text evidence="11">Binds 2 Zn(2+) ions per subunit.</text>
</comment>
<comment type="caution">
    <text evidence="13">The sequence shown here is derived from an EMBL/GenBank/DDBJ whole genome shotgun (WGS) entry which is preliminary data.</text>
</comment>
<dbReference type="Pfam" id="PF01546">
    <property type="entry name" value="Peptidase_M20"/>
    <property type="match status" value="1"/>
</dbReference>
<keyword evidence="3 13" id="KW-0031">Aminopeptidase</keyword>
<evidence type="ECO:0000256" key="6">
    <source>
        <dbReference type="ARBA" id="ARBA00022801"/>
    </source>
</evidence>
<dbReference type="GO" id="GO:0008270">
    <property type="term" value="F:zinc ion binding"/>
    <property type="evidence" value="ECO:0007669"/>
    <property type="project" value="InterPro"/>
</dbReference>
<evidence type="ECO:0000256" key="7">
    <source>
        <dbReference type="ARBA" id="ARBA00022833"/>
    </source>
</evidence>
<evidence type="ECO:0000256" key="10">
    <source>
        <dbReference type="PIRSR" id="PIRSR037215-1"/>
    </source>
</evidence>
<evidence type="ECO:0000256" key="3">
    <source>
        <dbReference type="ARBA" id="ARBA00022438"/>
    </source>
</evidence>